<gene>
    <name evidence="2" type="ORF">SLI_4861</name>
</gene>
<evidence type="ECO:0000313" key="2">
    <source>
        <dbReference type="EMBL" id="EOY49569.1"/>
    </source>
</evidence>
<reference evidence="3" key="1">
    <citation type="journal article" date="2013" name="Genome Biol. Evol.">
        <title>The genome sequence of Streptomyces lividans 66 reveals a novel tRNA-dependent peptide biosynthetic system within a metal-related genomic island.</title>
        <authorList>
            <person name="Cruz-Morales P."/>
            <person name="Vijgenboom E."/>
            <person name="Iruegas-Bocardo F."/>
            <person name="Girard G."/>
            <person name="Yanez-Guerra L.A."/>
            <person name="Ramos-Aboites H.E."/>
            <person name="Pernodet J.L."/>
            <person name="Anne J."/>
            <person name="van Wezel G.P."/>
            <person name="Barona-Gomez F."/>
        </authorList>
    </citation>
    <scope>NUCLEOTIDE SEQUENCE [LARGE SCALE GENOMIC DNA]</scope>
    <source>
        <strain evidence="3">1326</strain>
    </source>
</reference>
<organism evidence="2 3">
    <name type="scientific">Streptomyces lividans 1326</name>
    <dbReference type="NCBI Taxonomy" id="1200984"/>
    <lineage>
        <taxon>Bacteria</taxon>
        <taxon>Bacillati</taxon>
        <taxon>Actinomycetota</taxon>
        <taxon>Actinomycetes</taxon>
        <taxon>Kitasatosporales</taxon>
        <taxon>Streptomycetaceae</taxon>
        <taxon>Streptomyces</taxon>
    </lineage>
</organism>
<feature type="compositionally biased region" description="Basic and acidic residues" evidence="1">
    <location>
        <begin position="1"/>
        <end position="10"/>
    </location>
</feature>
<dbReference type="EMBL" id="CM001889">
    <property type="protein sequence ID" value="EOY49569.1"/>
    <property type="molecule type" value="Genomic_DNA"/>
</dbReference>
<sequence>MPGRGEDGRLADVGVPVGEGLGEDGDPRGRGPRTASMRTGASRSPSGERVGVAQPQDAWQIEGGG</sequence>
<dbReference type="Proteomes" id="UP000014062">
    <property type="component" value="Chromosome"/>
</dbReference>
<protein>
    <submittedName>
        <fullName evidence="2">Uncharacterized protein</fullName>
    </submittedName>
</protein>
<name>A0A7U9HCV8_STRLI</name>
<evidence type="ECO:0000313" key="3">
    <source>
        <dbReference type="Proteomes" id="UP000014062"/>
    </source>
</evidence>
<dbReference type="AlphaFoldDB" id="A0A7U9HCV8"/>
<accession>A0A7U9HCV8</accession>
<feature type="compositionally biased region" description="Polar residues" evidence="1">
    <location>
        <begin position="36"/>
        <end position="45"/>
    </location>
</feature>
<evidence type="ECO:0000256" key="1">
    <source>
        <dbReference type="SAM" id="MobiDB-lite"/>
    </source>
</evidence>
<proteinExistence type="predicted"/>
<feature type="region of interest" description="Disordered" evidence="1">
    <location>
        <begin position="1"/>
        <end position="65"/>
    </location>
</feature>